<evidence type="ECO:0000256" key="4">
    <source>
        <dbReference type="ARBA" id="ARBA00023136"/>
    </source>
</evidence>
<organism evidence="7">
    <name type="scientific">hydrothermal vent metagenome</name>
    <dbReference type="NCBI Taxonomy" id="652676"/>
    <lineage>
        <taxon>unclassified sequences</taxon>
        <taxon>metagenomes</taxon>
        <taxon>ecological metagenomes</taxon>
    </lineage>
</organism>
<dbReference type="PIRSF" id="PIRSF006648">
    <property type="entry name" value="DrrB"/>
    <property type="match status" value="1"/>
</dbReference>
<dbReference type="PRINTS" id="PR00164">
    <property type="entry name" value="ABC2TRNSPORT"/>
</dbReference>
<dbReference type="PROSITE" id="PS51012">
    <property type="entry name" value="ABC_TM2"/>
    <property type="match status" value="1"/>
</dbReference>
<evidence type="ECO:0000256" key="5">
    <source>
        <dbReference type="SAM" id="Phobius"/>
    </source>
</evidence>
<dbReference type="PANTHER" id="PTHR43332">
    <property type="entry name" value="INNER MEMBRANE TRANSPORT PERMEASE YADH-RELATED"/>
    <property type="match status" value="1"/>
</dbReference>
<feature type="domain" description="ABC transmembrane type-2" evidence="6">
    <location>
        <begin position="22"/>
        <end position="251"/>
    </location>
</feature>
<gene>
    <name evidence="7" type="ORF">MGWOODY_Mmi2073</name>
</gene>
<dbReference type="EMBL" id="FAXC01000426">
    <property type="protein sequence ID" value="CUV10514.1"/>
    <property type="molecule type" value="Genomic_DNA"/>
</dbReference>
<protein>
    <submittedName>
        <fullName evidence="7">ABC-type multidrug transport system, permease component</fullName>
    </submittedName>
</protein>
<feature type="transmembrane region" description="Helical" evidence="5">
    <location>
        <begin position="107"/>
        <end position="132"/>
    </location>
</feature>
<evidence type="ECO:0000256" key="1">
    <source>
        <dbReference type="ARBA" id="ARBA00004141"/>
    </source>
</evidence>
<dbReference type="InterPro" id="IPR000412">
    <property type="entry name" value="ABC_2_transport"/>
</dbReference>
<dbReference type="PANTHER" id="PTHR43332:SF2">
    <property type="entry name" value="INNER MEMBRANE TRANSPORT PERMEASE YADH"/>
    <property type="match status" value="1"/>
</dbReference>
<accession>A0A160VLP7</accession>
<reference evidence="7" key="1">
    <citation type="submission" date="2015-10" db="EMBL/GenBank/DDBJ databases">
        <authorList>
            <person name="Gilbert D.G."/>
        </authorList>
    </citation>
    <scope>NUCLEOTIDE SEQUENCE</scope>
</reference>
<feature type="transmembrane region" description="Helical" evidence="5">
    <location>
        <begin position="28"/>
        <end position="46"/>
    </location>
</feature>
<dbReference type="InterPro" id="IPR013525">
    <property type="entry name" value="ABC2_TM"/>
</dbReference>
<feature type="transmembrane region" description="Helical" evidence="5">
    <location>
        <begin position="172"/>
        <end position="191"/>
    </location>
</feature>
<feature type="transmembrane region" description="Helical" evidence="5">
    <location>
        <begin position="58"/>
        <end position="76"/>
    </location>
</feature>
<sequence>MAGTNWIGLWTLITREVGRFFSVYRQTVLPGLISSGLYILVFGFTLERRIAEINGVPYTLFILPGLLMMNTLMNATSNTSSSMLQMKLLQQLPDILTAPLSAMEISLAYIIGGTVRGTVNGILVMLLGVVLIDMPVHQPLATIGFIVMVSWAFASMGLVLGQLSDSWDQLAMMQNFFLTPLSFLGGVFYSVNMLPDWAQTLSFFNPIYYMINGIRFTILGVADSPPMTSFTMALIMTIFFSVSAIILMHSGRKIKQ</sequence>
<evidence type="ECO:0000259" key="6">
    <source>
        <dbReference type="PROSITE" id="PS51012"/>
    </source>
</evidence>
<comment type="subcellular location">
    <subcellularLocation>
        <location evidence="1">Membrane</location>
        <topology evidence="1">Multi-pass membrane protein</topology>
    </subcellularLocation>
</comment>
<dbReference type="Pfam" id="PF01061">
    <property type="entry name" value="ABC2_membrane"/>
    <property type="match status" value="1"/>
</dbReference>
<keyword evidence="4 5" id="KW-0472">Membrane</keyword>
<dbReference type="InterPro" id="IPR052522">
    <property type="entry name" value="ABC-2_transport_permease"/>
</dbReference>
<proteinExistence type="predicted"/>
<feature type="transmembrane region" description="Helical" evidence="5">
    <location>
        <begin position="203"/>
        <end position="222"/>
    </location>
</feature>
<dbReference type="InterPro" id="IPR047817">
    <property type="entry name" value="ABC2_TM_bact-type"/>
</dbReference>
<evidence type="ECO:0000256" key="3">
    <source>
        <dbReference type="ARBA" id="ARBA00022989"/>
    </source>
</evidence>
<evidence type="ECO:0000256" key="2">
    <source>
        <dbReference type="ARBA" id="ARBA00022692"/>
    </source>
</evidence>
<dbReference type="AlphaFoldDB" id="A0A160VLP7"/>
<dbReference type="GO" id="GO:0043190">
    <property type="term" value="C:ATP-binding cassette (ABC) transporter complex"/>
    <property type="evidence" value="ECO:0007669"/>
    <property type="project" value="InterPro"/>
</dbReference>
<keyword evidence="2 5" id="KW-0812">Transmembrane</keyword>
<dbReference type="GO" id="GO:0140359">
    <property type="term" value="F:ABC-type transporter activity"/>
    <property type="evidence" value="ECO:0007669"/>
    <property type="project" value="InterPro"/>
</dbReference>
<feature type="transmembrane region" description="Helical" evidence="5">
    <location>
        <begin position="228"/>
        <end position="248"/>
    </location>
</feature>
<name>A0A160VLP7_9ZZZZ</name>
<keyword evidence="3 5" id="KW-1133">Transmembrane helix</keyword>
<feature type="transmembrane region" description="Helical" evidence="5">
    <location>
        <begin position="139"/>
        <end position="160"/>
    </location>
</feature>
<evidence type="ECO:0000313" key="7">
    <source>
        <dbReference type="EMBL" id="CUV10514.1"/>
    </source>
</evidence>